<dbReference type="EMBL" id="JBHSFK010000077">
    <property type="protein sequence ID" value="MFC4508355.1"/>
    <property type="molecule type" value="Genomic_DNA"/>
</dbReference>
<feature type="compositionally biased region" description="Pro residues" evidence="1">
    <location>
        <begin position="935"/>
        <end position="950"/>
    </location>
</feature>
<name>A0ABV9BBK5_9ACTN</name>
<feature type="region of interest" description="Disordered" evidence="1">
    <location>
        <begin position="1"/>
        <end position="46"/>
    </location>
</feature>
<evidence type="ECO:0008006" key="4">
    <source>
        <dbReference type="Google" id="ProtNLM"/>
    </source>
</evidence>
<protein>
    <recommendedName>
        <fullName evidence="4">Syndecan 1</fullName>
    </recommendedName>
</protein>
<feature type="region of interest" description="Disordered" evidence="1">
    <location>
        <begin position="924"/>
        <end position="977"/>
    </location>
</feature>
<feature type="compositionally biased region" description="Low complexity" evidence="1">
    <location>
        <begin position="531"/>
        <end position="541"/>
    </location>
</feature>
<sequence length="1014" mass="98110">MGLLSWLTRSGEGSRGVTEPGTRARADAGTTPPGPDAATDTRVMDGWWSTPPVQRTLSAPMGLLTDPGGFGGRLGTWQDPTVTGPLGHLVSAQAPSGVGHGLAEPTMPVQRTSVRPEAHAFGASRGAQDPAQAQAQTQTWAGEPGVASAVASAVADGGSTDGPGDPHGTGGPVIFRSVSPDWGTAQHQNRGAGGVSSLPDGVRAVAPAPLPLAPLQRTTLPPTGPEPDTSPPAPVTVLRLPSLPAAPAGPAPARPLNVAESPDVPAWELTAVPQSVPDAGPGPLAPGPPDEPVADLLATPDARAGQDEEGGVVQRTEASVIDRPTPVRDTASLPLAAPRTGTAAGQVPGAAPTAPLIGGVDVPGAAVRPVVQRDVAAPPRPRHRGLGEPLAALPPTALPLPGPAARPAESAVSPSVPSGVHVSRTVEVPETPAAVPEDQGVPHAPAVPDLVAGPAEPGVSSPDGEGTAPLLGDTPPLTSDPVDLGTGFSPETATGAGAGTEAVKLDPLPAPGPGPGPSTGPGPAPGPVAVPGPAAGSRGAAGPPGPVAVQRLDVPVNSPHAPPPTHATPAPPPTHATPVPAEADATPVPVEADRAPLLGDAGPIALTDTVVPEAPGPGEMVTASTPMPMRRLDAVDEATLPGTAPEAEVGAGSVTRGAGPVFPLVAQRSLPLFTVPAPSAEAPVDSEPPAVVPVRWEPVGGGASVSGAGGSAGRAWSADAAADAVADGFGGPGDHGGPRGGPTATGGGSAYSADRGGSGGGYIPTGGGSASVGATSGHAGGVVQRAVGAGGAPPTWSYGDAGRPGASGHPGRPGLPGPTKFPGGSGAGAVLPDGAPQSSTRAFQDPGALGPAVPLQRLATVPGVAPPPVRGTAPPIPLPPAPRGQAPSAPALSGVSAGAAAVAAGVARWMPDGSVEFTAPAVQRADDGASGSEPPADPPAQPEPAEPPGPSAGAPDPAGGSSASAATSGKAGGAGAPKVTDELVRALLAPLSRLLRAELRIERERAGTLINTRH</sequence>
<accession>A0ABV9BBK5</accession>
<feature type="region of interest" description="Disordered" evidence="1">
    <location>
        <begin position="726"/>
        <end position="752"/>
    </location>
</feature>
<evidence type="ECO:0000313" key="2">
    <source>
        <dbReference type="EMBL" id="MFC4508355.1"/>
    </source>
</evidence>
<evidence type="ECO:0000256" key="1">
    <source>
        <dbReference type="SAM" id="MobiDB-lite"/>
    </source>
</evidence>
<evidence type="ECO:0000313" key="3">
    <source>
        <dbReference type="Proteomes" id="UP001595839"/>
    </source>
</evidence>
<organism evidence="2 3">
    <name type="scientific">Streptomyces vulcanius</name>
    <dbReference type="NCBI Taxonomy" id="1441876"/>
    <lineage>
        <taxon>Bacteria</taxon>
        <taxon>Bacillati</taxon>
        <taxon>Actinomycetota</taxon>
        <taxon>Actinomycetes</taxon>
        <taxon>Kitasatosporales</taxon>
        <taxon>Streptomycetaceae</taxon>
        <taxon>Streptomyces</taxon>
    </lineage>
</organism>
<dbReference type="Proteomes" id="UP001595839">
    <property type="component" value="Unassembled WGS sequence"/>
</dbReference>
<comment type="caution">
    <text evidence="2">The sequence shown here is derived from an EMBL/GenBank/DDBJ whole genome shotgun (WGS) entry which is preliminary data.</text>
</comment>
<feature type="compositionally biased region" description="Pro residues" evidence="1">
    <location>
        <begin position="864"/>
        <end position="882"/>
    </location>
</feature>
<reference evidence="3" key="1">
    <citation type="journal article" date="2019" name="Int. J. Syst. Evol. Microbiol.">
        <title>The Global Catalogue of Microorganisms (GCM) 10K type strain sequencing project: providing services to taxonomists for standard genome sequencing and annotation.</title>
        <authorList>
            <consortium name="The Broad Institute Genomics Platform"/>
            <consortium name="The Broad Institute Genome Sequencing Center for Infectious Disease"/>
            <person name="Wu L."/>
            <person name="Ma J."/>
        </authorList>
    </citation>
    <scope>NUCLEOTIDE SEQUENCE [LARGE SCALE GENOMIC DNA]</scope>
    <source>
        <strain evidence="3">CGMCC 4.7177</strain>
    </source>
</reference>
<dbReference type="RefSeq" id="WP_381168538.1">
    <property type="nucleotide sequence ID" value="NZ_JBHSFK010000077.1"/>
</dbReference>
<feature type="compositionally biased region" description="Low complexity" evidence="1">
    <location>
        <begin position="127"/>
        <end position="158"/>
    </location>
</feature>
<feature type="compositionally biased region" description="Gly residues" evidence="1">
    <location>
        <begin position="728"/>
        <end position="749"/>
    </location>
</feature>
<feature type="compositionally biased region" description="Low complexity" evidence="1">
    <location>
        <begin position="883"/>
        <end position="892"/>
    </location>
</feature>
<feature type="compositionally biased region" description="Pro residues" evidence="1">
    <location>
        <begin position="508"/>
        <end position="530"/>
    </location>
</feature>
<feature type="region of interest" description="Disordered" evidence="1">
    <location>
        <begin position="793"/>
        <end position="892"/>
    </location>
</feature>
<feature type="region of interest" description="Disordered" evidence="1">
    <location>
        <begin position="121"/>
        <end position="235"/>
    </location>
</feature>
<feature type="region of interest" description="Disordered" evidence="1">
    <location>
        <begin position="432"/>
        <end position="582"/>
    </location>
</feature>
<feature type="compositionally biased region" description="Pro residues" evidence="1">
    <location>
        <begin position="222"/>
        <end position="234"/>
    </location>
</feature>
<feature type="compositionally biased region" description="Pro residues" evidence="1">
    <location>
        <begin position="560"/>
        <end position="575"/>
    </location>
</feature>
<feature type="region of interest" description="Disordered" evidence="1">
    <location>
        <begin position="377"/>
        <end position="418"/>
    </location>
</feature>
<proteinExistence type="predicted"/>
<gene>
    <name evidence="2" type="ORF">ACFPIH_54770</name>
</gene>
<feature type="compositionally biased region" description="Gly residues" evidence="1">
    <location>
        <begin position="159"/>
        <end position="171"/>
    </location>
</feature>
<feature type="compositionally biased region" description="Low complexity" evidence="1">
    <location>
        <begin position="27"/>
        <end position="41"/>
    </location>
</feature>
<feature type="compositionally biased region" description="Low complexity" evidence="1">
    <location>
        <begin position="405"/>
        <end position="418"/>
    </location>
</feature>
<feature type="compositionally biased region" description="Low complexity" evidence="1">
    <location>
        <begin position="202"/>
        <end position="221"/>
    </location>
</feature>
<feature type="compositionally biased region" description="Low complexity" evidence="1">
    <location>
        <begin position="951"/>
        <end position="969"/>
    </location>
</feature>
<keyword evidence="3" id="KW-1185">Reference proteome</keyword>